<dbReference type="HAMAP" id="MF_00014">
    <property type="entry name" value="Ribosome_mat_RimM"/>
    <property type="match status" value="1"/>
</dbReference>
<dbReference type="GO" id="GO:0006364">
    <property type="term" value="P:rRNA processing"/>
    <property type="evidence" value="ECO:0007669"/>
    <property type="project" value="UniProtKB-UniRule"/>
</dbReference>
<dbReference type="InterPro" id="IPR056792">
    <property type="entry name" value="PRC_RimM"/>
</dbReference>
<dbReference type="OrthoDB" id="5381335at2"/>
<organism evidence="8 9">
    <name type="scientific">Enemella evansiae</name>
    <dbReference type="NCBI Taxonomy" id="2016499"/>
    <lineage>
        <taxon>Bacteria</taxon>
        <taxon>Bacillati</taxon>
        <taxon>Actinomycetota</taxon>
        <taxon>Actinomycetes</taxon>
        <taxon>Propionibacteriales</taxon>
        <taxon>Propionibacteriaceae</taxon>
        <taxon>Enemella</taxon>
    </lineage>
</organism>
<feature type="domain" description="RimM N-terminal" evidence="6">
    <location>
        <begin position="19"/>
        <end position="96"/>
    </location>
</feature>
<dbReference type="Pfam" id="PF01782">
    <property type="entry name" value="RimM"/>
    <property type="match status" value="1"/>
</dbReference>
<keyword evidence="9" id="KW-1185">Reference proteome</keyword>
<comment type="domain">
    <text evidence="5">The PRC barrel domain binds ribosomal protein uS19.</text>
</comment>
<feature type="domain" description="Ribosome maturation factor RimM PRC barrel" evidence="7">
    <location>
        <begin position="112"/>
        <end position="172"/>
    </location>
</feature>
<dbReference type="GO" id="GO:0005737">
    <property type="term" value="C:cytoplasm"/>
    <property type="evidence" value="ECO:0007669"/>
    <property type="project" value="UniProtKB-SubCell"/>
</dbReference>
<dbReference type="Pfam" id="PF24986">
    <property type="entry name" value="PRC_RimM"/>
    <property type="match status" value="1"/>
</dbReference>
<evidence type="ECO:0000313" key="8">
    <source>
        <dbReference type="EMBL" id="OYO09659.1"/>
    </source>
</evidence>
<dbReference type="AlphaFoldDB" id="A0A255G155"/>
<dbReference type="GO" id="GO:0005840">
    <property type="term" value="C:ribosome"/>
    <property type="evidence" value="ECO:0007669"/>
    <property type="project" value="InterPro"/>
</dbReference>
<keyword evidence="3 5" id="KW-0698">rRNA processing</keyword>
<comment type="subcellular location">
    <subcellularLocation>
        <location evidence="5">Cytoplasm</location>
    </subcellularLocation>
</comment>
<comment type="caution">
    <text evidence="8">The sequence shown here is derived from an EMBL/GenBank/DDBJ whole genome shotgun (WGS) entry which is preliminary data.</text>
</comment>
<evidence type="ECO:0000256" key="3">
    <source>
        <dbReference type="ARBA" id="ARBA00022552"/>
    </source>
</evidence>
<evidence type="ECO:0000313" key="9">
    <source>
        <dbReference type="Proteomes" id="UP000215896"/>
    </source>
</evidence>
<dbReference type="Gene3D" id="2.30.30.240">
    <property type="entry name" value="PRC-barrel domain"/>
    <property type="match status" value="1"/>
</dbReference>
<accession>A0A4R6LVZ1</accession>
<dbReference type="InterPro" id="IPR011033">
    <property type="entry name" value="PRC_barrel-like_sf"/>
</dbReference>
<dbReference type="InterPro" id="IPR036976">
    <property type="entry name" value="RimM_N_sf"/>
</dbReference>
<gene>
    <name evidence="5" type="primary">rimM</name>
    <name evidence="8" type="ORF">CGZ94_18585</name>
</gene>
<dbReference type="Gene3D" id="2.40.30.60">
    <property type="entry name" value="RimM"/>
    <property type="match status" value="1"/>
</dbReference>
<reference evidence="8 9" key="1">
    <citation type="submission" date="2017-07" db="EMBL/GenBank/DDBJ databases">
        <title>Draft whole genome sequences of clinical Proprionibacteriaceae strains.</title>
        <authorList>
            <person name="Bernier A.-M."/>
            <person name="Bernard K."/>
            <person name="Domingo M.-C."/>
        </authorList>
    </citation>
    <scope>NUCLEOTIDE SEQUENCE [LARGE SCALE GENOMIC DNA]</scope>
    <source>
        <strain evidence="8 9">NML 030167</strain>
    </source>
</reference>
<dbReference type="PANTHER" id="PTHR33692:SF1">
    <property type="entry name" value="RIBOSOME MATURATION FACTOR RIMM"/>
    <property type="match status" value="1"/>
</dbReference>
<dbReference type="Proteomes" id="UP000215896">
    <property type="component" value="Unassembled WGS sequence"/>
</dbReference>
<dbReference type="InterPro" id="IPR002676">
    <property type="entry name" value="RimM_N"/>
</dbReference>
<accession>A0A255G155</accession>
<dbReference type="SUPFAM" id="SSF50346">
    <property type="entry name" value="PRC-barrel domain"/>
    <property type="match status" value="1"/>
</dbReference>
<evidence type="ECO:0000256" key="4">
    <source>
        <dbReference type="ARBA" id="ARBA00023186"/>
    </source>
</evidence>
<sequence>MPQASTNPPSEEPTVEVRVGRIGRAHGIRGELTVEPLTDEPDRRFATDTRLREEGARREFTVTGSRWHSGRLLIRLAEAADRNAAEALRGVLLVADVPTDQPPAADDEFWDRDLVGLQVRRHDGTPAGRITRVQHGPQDLLEIRTDTGATRLVPFVEPLVVEIDPAAGFCRLADVDGLLEDLDE</sequence>
<evidence type="ECO:0000259" key="7">
    <source>
        <dbReference type="Pfam" id="PF24986"/>
    </source>
</evidence>
<dbReference type="SUPFAM" id="SSF50447">
    <property type="entry name" value="Translation proteins"/>
    <property type="match status" value="1"/>
</dbReference>
<comment type="function">
    <text evidence="5">An accessory protein needed during the final step in the assembly of 30S ribosomal subunit, possibly for assembly of the head region. Essential for efficient processing of 16S rRNA. May be needed both before and after RbfA during the maturation of 16S rRNA. It has affinity for free ribosomal 30S subunits but not for 70S ribosomes.</text>
</comment>
<keyword evidence="1 5" id="KW-0963">Cytoplasm</keyword>
<dbReference type="InterPro" id="IPR011961">
    <property type="entry name" value="RimM"/>
</dbReference>
<dbReference type="GO" id="GO:0043022">
    <property type="term" value="F:ribosome binding"/>
    <property type="evidence" value="ECO:0007669"/>
    <property type="project" value="InterPro"/>
</dbReference>
<dbReference type="InterPro" id="IPR009000">
    <property type="entry name" value="Transl_B-barrel_sf"/>
</dbReference>
<dbReference type="RefSeq" id="WP_094406659.1">
    <property type="nucleotide sequence ID" value="NZ_NMVM01000001.1"/>
</dbReference>
<proteinExistence type="inferred from homology"/>
<comment type="similarity">
    <text evidence="5">Belongs to the RimM family.</text>
</comment>
<name>A0A255G155_9ACTN</name>
<evidence type="ECO:0000256" key="5">
    <source>
        <dbReference type="HAMAP-Rule" id="MF_00014"/>
    </source>
</evidence>
<dbReference type="NCBIfam" id="TIGR02273">
    <property type="entry name" value="16S_RimM"/>
    <property type="match status" value="1"/>
</dbReference>
<dbReference type="PANTHER" id="PTHR33692">
    <property type="entry name" value="RIBOSOME MATURATION FACTOR RIMM"/>
    <property type="match status" value="1"/>
</dbReference>
<evidence type="ECO:0000256" key="1">
    <source>
        <dbReference type="ARBA" id="ARBA00022490"/>
    </source>
</evidence>
<dbReference type="EMBL" id="NMVO01000017">
    <property type="protein sequence ID" value="OYO09659.1"/>
    <property type="molecule type" value="Genomic_DNA"/>
</dbReference>
<keyword evidence="2 5" id="KW-0690">Ribosome biogenesis</keyword>
<evidence type="ECO:0000259" key="6">
    <source>
        <dbReference type="Pfam" id="PF01782"/>
    </source>
</evidence>
<comment type="subunit">
    <text evidence="5">Binds ribosomal protein uS19.</text>
</comment>
<dbReference type="GO" id="GO:0042274">
    <property type="term" value="P:ribosomal small subunit biogenesis"/>
    <property type="evidence" value="ECO:0007669"/>
    <property type="project" value="UniProtKB-UniRule"/>
</dbReference>
<evidence type="ECO:0000256" key="2">
    <source>
        <dbReference type="ARBA" id="ARBA00022517"/>
    </source>
</evidence>
<keyword evidence="4 5" id="KW-0143">Chaperone</keyword>
<protein>
    <recommendedName>
        <fullName evidence="5">Ribosome maturation factor RimM</fullName>
    </recommendedName>
</protein>